<comment type="caution">
    <text evidence="1">The sequence shown here is derived from an EMBL/GenBank/DDBJ whole genome shotgun (WGS) entry which is preliminary data.</text>
</comment>
<dbReference type="InterPro" id="IPR029035">
    <property type="entry name" value="DHS-like_NAD/FAD-binding_dom"/>
</dbReference>
<dbReference type="EMBL" id="JADWYK010000019">
    <property type="protein sequence ID" value="MBG8556089.1"/>
    <property type="molecule type" value="Genomic_DNA"/>
</dbReference>
<dbReference type="SUPFAM" id="SSF52467">
    <property type="entry name" value="DHS-like NAD/FAD-binding domain"/>
    <property type="match status" value="1"/>
</dbReference>
<proteinExistence type="predicted"/>
<protein>
    <submittedName>
        <fullName evidence="1">SIR2 family protein</fullName>
    </submittedName>
</protein>
<evidence type="ECO:0000313" key="2">
    <source>
        <dbReference type="Proteomes" id="UP000601099"/>
    </source>
</evidence>
<sequence length="603" mass="67625">MMTPLEFQLRFKARAPQLMWLLGAGASASAGIKTAWQMIWEFKRIIYGLEKKVADSRIPTLLDSNTRALIQSVLDQTKRYPASDSVEEYSAYFESARPSQSDRRAYIQEQVRQGQPSRGHFGLAALLSTGHSKLIWTTNFDRMVEQAYAELKRFNLTGNDLLTVALDSADAARRGLNEGNYPMLVKLHGDYQSVRLMNTTDELRAQDAQMRSALTRACGQFGLIVVGYSGRDDSVMDALDEALNDPQSFPQGIFWVVRSGTAPLPRVAQFIENAKSKGIEADFVEIETFDELVSDLIGLESADFPSALNDYLQQLQPPVRDAPIPAPAPTVTWPLLRMNALRISHFPKTCRLIPVGNLIDGDRAVQQLINQGNYQIIARRFREGIIAFGADEDLTNAFASCMAGGFDYYPFQRINSPSSYESQEHRLVLDALAQALMQGGGLRLERRFGSPLLVADEHEAPERFSFLRKSLSSSSVDAPLSGISNGYTWHEALELHLEFRLDRLWLVVIPTLWIDSPETDSDSLLSDFTTHTISPEYAAVREFTRQRLRNRYNAGWNAAITGWVNVLLGVNTSKTFRTFDLHRDGSDAVFTIEKDTAHSRRIA</sequence>
<accession>A0ABS0L7G7</accession>
<gene>
    <name evidence="1" type="ORF">I5L79_21270</name>
</gene>
<dbReference type="Proteomes" id="UP000601099">
    <property type="component" value="Unassembled WGS sequence"/>
</dbReference>
<name>A0ABS0L7G7_9BACT</name>
<reference evidence="1 2" key="1">
    <citation type="submission" date="2020-11" db="EMBL/GenBank/DDBJ databases">
        <title>Hymenobacter sp.</title>
        <authorList>
            <person name="Kim M.K."/>
        </authorList>
    </citation>
    <scope>NUCLEOTIDE SEQUENCE [LARGE SCALE GENOMIC DNA]</scope>
    <source>
        <strain evidence="1 2">BT594</strain>
    </source>
</reference>
<dbReference type="Gene3D" id="3.40.50.1220">
    <property type="entry name" value="TPP-binding domain"/>
    <property type="match status" value="1"/>
</dbReference>
<evidence type="ECO:0000313" key="1">
    <source>
        <dbReference type="EMBL" id="MBG8556089.1"/>
    </source>
</evidence>
<dbReference type="Pfam" id="PF13289">
    <property type="entry name" value="SIR2_2"/>
    <property type="match status" value="1"/>
</dbReference>
<dbReference type="RefSeq" id="WP_196957108.1">
    <property type="nucleotide sequence ID" value="NZ_JADWYK010000019.1"/>
</dbReference>
<organism evidence="1 2">
    <name type="scientific">Hymenobacter guriensis</name>
    <dbReference type="NCBI Taxonomy" id="2793065"/>
    <lineage>
        <taxon>Bacteria</taxon>
        <taxon>Pseudomonadati</taxon>
        <taxon>Bacteroidota</taxon>
        <taxon>Cytophagia</taxon>
        <taxon>Cytophagales</taxon>
        <taxon>Hymenobacteraceae</taxon>
        <taxon>Hymenobacter</taxon>
    </lineage>
</organism>
<keyword evidence="2" id="KW-1185">Reference proteome</keyword>